<evidence type="ECO:0000313" key="1">
    <source>
        <dbReference type="EMBL" id="EFN72451.1"/>
    </source>
</evidence>
<reference evidence="1 2" key="1">
    <citation type="journal article" date="2010" name="Science">
        <title>Genomic comparison of the ants Camponotus floridanus and Harpegnathos saltator.</title>
        <authorList>
            <person name="Bonasio R."/>
            <person name="Zhang G."/>
            <person name="Ye C."/>
            <person name="Mutti N.S."/>
            <person name="Fang X."/>
            <person name="Qin N."/>
            <person name="Donahue G."/>
            <person name="Yang P."/>
            <person name="Li Q."/>
            <person name="Li C."/>
            <person name="Zhang P."/>
            <person name="Huang Z."/>
            <person name="Berger S.L."/>
            <person name="Reinberg D."/>
            <person name="Wang J."/>
            <person name="Liebig J."/>
        </authorList>
    </citation>
    <scope>NUCLEOTIDE SEQUENCE [LARGE SCALE GENOMIC DNA]</scope>
    <source>
        <strain evidence="2">C129</strain>
    </source>
</reference>
<protein>
    <submittedName>
        <fullName evidence="1">120.7 kDa protein in NOF-FB transposable element</fullName>
    </submittedName>
</protein>
<name>E2A287_CAMFO</name>
<keyword evidence="2" id="KW-1185">Reference proteome</keyword>
<organism evidence="2">
    <name type="scientific">Camponotus floridanus</name>
    <name type="common">Florida carpenter ant</name>
    <dbReference type="NCBI Taxonomy" id="104421"/>
    <lineage>
        <taxon>Eukaryota</taxon>
        <taxon>Metazoa</taxon>
        <taxon>Ecdysozoa</taxon>
        <taxon>Arthropoda</taxon>
        <taxon>Hexapoda</taxon>
        <taxon>Insecta</taxon>
        <taxon>Pterygota</taxon>
        <taxon>Neoptera</taxon>
        <taxon>Endopterygota</taxon>
        <taxon>Hymenoptera</taxon>
        <taxon>Apocrita</taxon>
        <taxon>Aculeata</taxon>
        <taxon>Formicoidea</taxon>
        <taxon>Formicidae</taxon>
        <taxon>Formicinae</taxon>
        <taxon>Camponotus</taxon>
    </lineage>
</organism>
<feature type="non-terminal residue" evidence="1">
    <location>
        <position position="1"/>
    </location>
</feature>
<accession>E2A287</accession>
<proteinExistence type="predicted"/>
<feature type="non-terminal residue" evidence="1">
    <location>
        <position position="63"/>
    </location>
</feature>
<dbReference type="AlphaFoldDB" id="E2A287"/>
<evidence type="ECO:0000313" key="2">
    <source>
        <dbReference type="Proteomes" id="UP000000311"/>
    </source>
</evidence>
<sequence length="63" mass="7157">FLYTCMVNSSKEKYPTTQMLSESHTTIAIWMWLIQWIQSGASFPHEVTCDVSTALLTAVIQAF</sequence>
<dbReference type="Proteomes" id="UP000000311">
    <property type="component" value="Unassembled WGS sequence"/>
</dbReference>
<dbReference type="EMBL" id="GL435949">
    <property type="protein sequence ID" value="EFN72451.1"/>
    <property type="molecule type" value="Genomic_DNA"/>
</dbReference>
<dbReference type="InParanoid" id="E2A287"/>
<gene>
    <name evidence="1" type="ORF">EAG_07225</name>
</gene>